<dbReference type="AlphaFoldDB" id="A0A1G9NA72"/>
<keyword evidence="3" id="KW-1185">Reference proteome</keyword>
<sequence>MTLDEHKPKNDRRPSGNNRRPAEPVPAGRKALEQALSKAGMNLEDLVRPPSG</sequence>
<dbReference type="Proteomes" id="UP000198683">
    <property type="component" value="Unassembled WGS sequence"/>
</dbReference>
<evidence type="ECO:0000256" key="1">
    <source>
        <dbReference type="SAM" id="MobiDB-lite"/>
    </source>
</evidence>
<evidence type="ECO:0000313" key="3">
    <source>
        <dbReference type="Proteomes" id="UP000198683"/>
    </source>
</evidence>
<protein>
    <submittedName>
        <fullName evidence="2">Uncharacterized protein</fullName>
    </submittedName>
</protein>
<name>A0A1G9NA72_9ACTN</name>
<reference evidence="2 3" key="1">
    <citation type="submission" date="2016-10" db="EMBL/GenBank/DDBJ databases">
        <authorList>
            <person name="de Groot N.N."/>
        </authorList>
    </citation>
    <scope>NUCLEOTIDE SEQUENCE [LARGE SCALE GENOMIC DNA]</scope>
    <source>
        <strain evidence="2 3">CGMCC 4.5681</strain>
    </source>
</reference>
<dbReference type="STRING" id="683260.SAMN05421874_13043"/>
<feature type="compositionally biased region" description="Basic and acidic residues" evidence="1">
    <location>
        <begin position="1"/>
        <end position="14"/>
    </location>
</feature>
<gene>
    <name evidence="2" type="ORF">SAMN05421874_13043</name>
</gene>
<organism evidence="2 3">
    <name type="scientific">Nonomuraea maritima</name>
    <dbReference type="NCBI Taxonomy" id="683260"/>
    <lineage>
        <taxon>Bacteria</taxon>
        <taxon>Bacillati</taxon>
        <taxon>Actinomycetota</taxon>
        <taxon>Actinomycetes</taxon>
        <taxon>Streptosporangiales</taxon>
        <taxon>Streptosporangiaceae</taxon>
        <taxon>Nonomuraea</taxon>
    </lineage>
</organism>
<evidence type="ECO:0000313" key="2">
    <source>
        <dbReference type="EMBL" id="SDL83416.1"/>
    </source>
</evidence>
<proteinExistence type="predicted"/>
<accession>A0A1G9NA72</accession>
<dbReference type="RefSeq" id="WP_176903388.1">
    <property type="nucleotide sequence ID" value="NZ_FNFB01000030.1"/>
</dbReference>
<dbReference type="EMBL" id="FNFB01000030">
    <property type="protein sequence ID" value="SDL83416.1"/>
    <property type="molecule type" value="Genomic_DNA"/>
</dbReference>
<feature type="region of interest" description="Disordered" evidence="1">
    <location>
        <begin position="1"/>
        <end position="28"/>
    </location>
</feature>